<protein>
    <submittedName>
        <fullName evidence="1">Uncharacterized protein</fullName>
    </submittedName>
</protein>
<name>R9H9T8_BACT4</name>
<organism evidence="1 2">
    <name type="scientific">Bacteroides thetaiotaomicron dnLKV9</name>
    <dbReference type="NCBI Taxonomy" id="1235785"/>
    <lineage>
        <taxon>Bacteria</taxon>
        <taxon>Pseudomonadati</taxon>
        <taxon>Bacteroidota</taxon>
        <taxon>Bacteroidia</taxon>
        <taxon>Bacteroidales</taxon>
        <taxon>Bacteroidaceae</taxon>
        <taxon>Bacteroides</taxon>
    </lineage>
</organism>
<accession>R9H9T8</accession>
<comment type="caution">
    <text evidence="1">The sequence shown here is derived from an EMBL/GenBank/DDBJ whole genome shotgun (WGS) entry which is preliminary data.</text>
</comment>
<reference evidence="1 2" key="1">
    <citation type="submission" date="2013-04" db="EMBL/GenBank/DDBJ databases">
        <title>The Genome Sequence of Bacteroides thetaiotaomicron dnLKV9.</title>
        <authorList>
            <consortium name="The Broad Institute Genomics Platform"/>
            <consortium name="The Broad Institute Genome Sequencing Center for Infectious Disease"/>
            <person name="Earl A."/>
            <person name="Xavier R."/>
            <person name="Kuhn K."/>
            <person name="Stappenbeck T."/>
            <person name="Walker B."/>
            <person name="Young S."/>
            <person name="Zeng Q."/>
            <person name="Gargeya S."/>
            <person name="Fitzgerald M."/>
            <person name="Haas B."/>
            <person name="Abouelleil A."/>
            <person name="Allen A.W."/>
            <person name="Alvarado L."/>
            <person name="Arachchi H.M."/>
            <person name="Berlin A.M."/>
            <person name="Chapman S.B."/>
            <person name="Gainer-Dewar J."/>
            <person name="Goldberg J."/>
            <person name="Griggs A."/>
            <person name="Gujja S."/>
            <person name="Hansen M."/>
            <person name="Howarth C."/>
            <person name="Imamovic A."/>
            <person name="Ireland A."/>
            <person name="Larimer J."/>
            <person name="McCowan C."/>
            <person name="Murphy C."/>
            <person name="Pearson M."/>
            <person name="Poon T.W."/>
            <person name="Priest M."/>
            <person name="Roberts A."/>
            <person name="Saif S."/>
            <person name="Shea T."/>
            <person name="Sisk P."/>
            <person name="Sykes S."/>
            <person name="Wortman J."/>
            <person name="Nusbaum C."/>
            <person name="Birren B."/>
        </authorList>
    </citation>
    <scope>NUCLEOTIDE SEQUENCE [LARGE SCALE GENOMIC DNA]</scope>
    <source>
        <strain evidence="2">dnLKV9</strain>
    </source>
</reference>
<proteinExistence type="predicted"/>
<gene>
    <name evidence="1" type="ORF">C799_02653</name>
</gene>
<evidence type="ECO:0000313" key="2">
    <source>
        <dbReference type="Proteomes" id="UP000014207"/>
    </source>
</evidence>
<dbReference type="HOGENOM" id="CLU_3354684_0_0_10"/>
<sequence>MDDLRWFYTMALTDVLVEQRQMVVRGEISLSIFYPL</sequence>
<dbReference type="AlphaFoldDB" id="R9H9T8"/>
<evidence type="ECO:0000313" key="1">
    <source>
        <dbReference type="EMBL" id="EOS00802.1"/>
    </source>
</evidence>
<dbReference type="EMBL" id="ASSM01000009">
    <property type="protein sequence ID" value="EOS00802.1"/>
    <property type="molecule type" value="Genomic_DNA"/>
</dbReference>
<dbReference type="Proteomes" id="UP000014207">
    <property type="component" value="Unassembled WGS sequence"/>
</dbReference>